<organism evidence="2 3">
    <name type="scientific">Clohesyomyces aquaticus</name>
    <dbReference type="NCBI Taxonomy" id="1231657"/>
    <lineage>
        <taxon>Eukaryota</taxon>
        <taxon>Fungi</taxon>
        <taxon>Dikarya</taxon>
        <taxon>Ascomycota</taxon>
        <taxon>Pezizomycotina</taxon>
        <taxon>Dothideomycetes</taxon>
        <taxon>Pleosporomycetidae</taxon>
        <taxon>Pleosporales</taxon>
        <taxon>Lindgomycetaceae</taxon>
        <taxon>Clohesyomyces</taxon>
    </lineage>
</organism>
<dbReference type="InterPro" id="IPR053092">
    <property type="entry name" value="Mitochondrial_unc_protein"/>
</dbReference>
<evidence type="ECO:0000313" key="2">
    <source>
        <dbReference type="EMBL" id="ORY10067.1"/>
    </source>
</evidence>
<protein>
    <recommendedName>
        <fullName evidence="1">Distal membrane-arm assembly complex protein 1-like domain-containing protein</fullName>
    </recommendedName>
</protein>
<keyword evidence="3" id="KW-1185">Reference proteome</keyword>
<accession>A0A1Y1ZJ61</accession>
<evidence type="ECO:0000313" key="3">
    <source>
        <dbReference type="Proteomes" id="UP000193144"/>
    </source>
</evidence>
<gene>
    <name evidence="2" type="ORF">BCR34DRAFT_486275</name>
</gene>
<dbReference type="Proteomes" id="UP000193144">
    <property type="component" value="Unassembled WGS sequence"/>
</dbReference>
<dbReference type="PANTHER" id="PTHR28048">
    <property type="entry name" value="ACR195WP"/>
    <property type="match status" value="1"/>
</dbReference>
<name>A0A1Y1ZJ61_9PLEO</name>
<proteinExistence type="predicted"/>
<dbReference type="AlphaFoldDB" id="A0A1Y1ZJ61"/>
<reference evidence="2 3" key="1">
    <citation type="submission" date="2016-07" db="EMBL/GenBank/DDBJ databases">
        <title>Pervasive Adenine N6-methylation of Active Genes in Fungi.</title>
        <authorList>
            <consortium name="DOE Joint Genome Institute"/>
            <person name="Mondo S.J."/>
            <person name="Dannebaum R.O."/>
            <person name="Kuo R.C."/>
            <person name="Labutti K."/>
            <person name="Haridas S."/>
            <person name="Kuo A."/>
            <person name="Salamov A."/>
            <person name="Ahrendt S.R."/>
            <person name="Lipzen A."/>
            <person name="Sullivan W."/>
            <person name="Andreopoulos W.B."/>
            <person name="Clum A."/>
            <person name="Lindquist E."/>
            <person name="Daum C."/>
            <person name="Ramamoorthy G.K."/>
            <person name="Gryganskyi A."/>
            <person name="Culley D."/>
            <person name="Magnuson J.K."/>
            <person name="James T.Y."/>
            <person name="O'Malley M.A."/>
            <person name="Stajich J.E."/>
            <person name="Spatafora J.W."/>
            <person name="Visel A."/>
            <person name="Grigoriev I.V."/>
        </authorList>
    </citation>
    <scope>NUCLEOTIDE SEQUENCE [LARGE SCALE GENOMIC DNA]</scope>
    <source>
        <strain evidence="2 3">CBS 115471</strain>
    </source>
</reference>
<dbReference type="Pfam" id="PF15055">
    <property type="entry name" value="DMAC1_Dmo2"/>
    <property type="match status" value="1"/>
</dbReference>
<dbReference type="OrthoDB" id="6604875at2759"/>
<comment type="caution">
    <text evidence="2">The sequence shown here is derived from an EMBL/GenBank/DDBJ whole genome shotgun (WGS) entry which is preliminary data.</text>
</comment>
<dbReference type="PANTHER" id="PTHR28048:SF1">
    <property type="entry name" value="ACR195WP"/>
    <property type="match status" value="1"/>
</dbReference>
<sequence>MAKDTPLLPVPTIKEALQEDKAQYDDCTPCRVMGSTAFIGLGAYTYFSGHAQLRAQEAAILKSGSRFQMGSRRAGITGIAASLVGLGVYRWFA</sequence>
<evidence type="ECO:0000259" key="1">
    <source>
        <dbReference type="Pfam" id="PF15055"/>
    </source>
</evidence>
<feature type="domain" description="Distal membrane-arm assembly complex protein 1-like" evidence="1">
    <location>
        <begin position="26"/>
        <end position="63"/>
    </location>
</feature>
<dbReference type="InterPro" id="IPR028036">
    <property type="entry name" value="DMAC1-like_dom"/>
</dbReference>
<dbReference type="EMBL" id="MCFA01000078">
    <property type="protein sequence ID" value="ORY10067.1"/>
    <property type="molecule type" value="Genomic_DNA"/>
</dbReference>